<dbReference type="EMBL" id="JARIHO010000010">
    <property type="protein sequence ID" value="KAJ7354152.1"/>
    <property type="molecule type" value="Genomic_DNA"/>
</dbReference>
<name>A0AAD7AB77_9AGAR</name>
<reference evidence="2" key="1">
    <citation type="submission" date="2023-03" db="EMBL/GenBank/DDBJ databases">
        <title>Massive genome expansion in bonnet fungi (Mycena s.s.) driven by repeated elements and novel gene families across ecological guilds.</title>
        <authorList>
            <consortium name="Lawrence Berkeley National Laboratory"/>
            <person name="Harder C.B."/>
            <person name="Miyauchi S."/>
            <person name="Viragh M."/>
            <person name="Kuo A."/>
            <person name="Thoen E."/>
            <person name="Andreopoulos B."/>
            <person name="Lu D."/>
            <person name="Skrede I."/>
            <person name="Drula E."/>
            <person name="Henrissat B."/>
            <person name="Morin E."/>
            <person name="Kohler A."/>
            <person name="Barry K."/>
            <person name="LaButti K."/>
            <person name="Morin E."/>
            <person name="Salamov A."/>
            <person name="Lipzen A."/>
            <person name="Mereny Z."/>
            <person name="Hegedus B."/>
            <person name="Baldrian P."/>
            <person name="Stursova M."/>
            <person name="Weitz H."/>
            <person name="Taylor A."/>
            <person name="Grigoriev I.V."/>
            <person name="Nagy L.G."/>
            <person name="Martin F."/>
            <person name="Kauserud H."/>
        </authorList>
    </citation>
    <scope>NUCLEOTIDE SEQUENCE</scope>
    <source>
        <strain evidence="2">CBHHK002</strain>
    </source>
</reference>
<feature type="region of interest" description="Disordered" evidence="1">
    <location>
        <begin position="1"/>
        <end position="23"/>
    </location>
</feature>
<evidence type="ECO:0000256" key="1">
    <source>
        <dbReference type="SAM" id="MobiDB-lite"/>
    </source>
</evidence>
<keyword evidence="3" id="KW-1185">Reference proteome</keyword>
<gene>
    <name evidence="2" type="ORF">DFH08DRAFT_804074</name>
</gene>
<accession>A0AAD7AB77</accession>
<dbReference type="Proteomes" id="UP001218218">
    <property type="component" value="Unassembled WGS sequence"/>
</dbReference>
<feature type="compositionally biased region" description="Polar residues" evidence="1">
    <location>
        <begin position="13"/>
        <end position="22"/>
    </location>
</feature>
<evidence type="ECO:0000313" key="3">
    <source>
        <dbReference type="Proteomes" id="UP001218218"/>
    </source>
</evidence>
<dbReference type="AlphaFoldDB" id="A0AAD7AB77"/>
<proteinExistence type="predicted"/>
<evidence type="ECO:0000313" key="2">
    <source>
        <dbReference type="EMBL" id="KAJ7354152.1"/>
    </source>
</evidence>
<protein>
    <submittedName>
        <fullName evidence="2">Uncharacterized protein</fullName>
    </submittedName>
</protein>
<sequence>MADPDPDIGSGSGSNPWGQQVTPRICGNKAATTRVQAEQMQWWSSEVAVWRVLRPNLDPAGSTLTHANPYELVQYNAQRTWRISLVPGDEMGLHQGIQGRGKMDSYCCSSGCDAAGSGCACRMTPAIMWAEAECMEWRLWLVHRVWWGGCECKCSGGGGACTHKCIACSSWLSSCRPVTAVSGPARGESASAVHTAAAPAAVGYMVTAGPSLSAAVPALAVVAAAAELMLHPHLLVSALIQTLLHGASSGVGRSKAHRGNFRASASRVFFLGPMGGLLEYLVHSRGVFTSRRSIYSAKKRWRELCISGECAREKVMNHADHHNFPNSHMASLSSNTLEPFVPDIMLTSDEKLCLVVDHSRDGSGG</sequence>
<comment type="caution">
    <text evidence="2">The sequence shown here is derived from an EMBL/GenBank/DDBJ whole genome shotgun (WGS) entry which is preliminary data.</text>
</comment>
<organism evidence="2 3">
    <name type="scientific">Mycena albidolilacea</name>
    <dbReference type="NCBI Taxonomy" id="1033008"/>
    <lineage>
        <taxon>Eukaryota</taxon>
        <taxon>Fungi</taxon>
        <taxon>Dikarya</taxon>
        <taxon>Basidiomycota</taxon>
        <taxon>Agaricomycotina</taxon>
        <taxon>Agaricomycetes</taxon>
        <taxon>Agaricomycetidae</taxon>
        <taxon>Agaricales</taxon>
        <taxon>Marasmiineae</taxon>
        <taxon>Mycenaceae</taxon>
        <taxon>Mycena</taxon>
    </lineage>
</organism>